<dbReference type="Proteomes" id="UP001154078">
    <property type="component" value="Chromosome 3"/>
</dbReference>
<dbReference type="EMBL" id="OV121134">
    <property type="protein sequence ID" value="CAH0553244.1"/>
    <property type="molecule type" value="Genomic_DNA"/>
</dbReference>
<dbReference type="AlphaFoldDB" id="A0A9P0FEL9"/>
<name>A0A9P0FEL9_BRAAE</name>
<evidence type="ECO:0000313" key="2">
    <source>
        <dbReference type="EMBL" id="CAH0553244.1"/>
    </source>
</evidence>
<dbReference type="Pfam" id="PF01803">
    <property type="entry name" value="LIM_bind"/>
    <property type="match status" value="1"/>
</dbReference>
<organism evidence="2 3">
    <name type="scientific">Brassicogethes aeneus</name>
    <name type="common">Rape pollen beetle</name>
    <name type="synonym">Meligethes aeneus</name>
    <dbReference type="NCBI Taxonomy" id="1431903"/>
    <lineage>
        <taxon>Eukaryota</taxon>
        <taxon>Metazoa</taxon>
        <taxon>Ecdysozoa</taxon>
        <taxon>Arthropoda</taxon>
        <taxon>Hexapoda</taxon>
        <taxon>Insecta</taxon>
        <taxon>Pterygota</taxon>
        <taxon>Neoptera</taxon>
        <taxon>Endopterygota</taxon>
        <taxon>Coleoptera</taxon>
        <taxon>Polyphaga</taxon>
        <taxon>Cucujiformia</taxon>
        <taxon>Nitidulidae</taxon>
        <taxon>Meligethinae</taxon>
        <taxon>Brassicogethes</taxon>
    </lineage>
</organism>
<evidence type="ECO:0000313" key="3">
    <source>
        <dbReference type="Proteomes" id="UP001154078"/>
    </source>
</evidence>
<sequence>MGDMDKKSQRFQMPQQGYPFMQQGFPQQMPYGLRPDVSNRNINFQHMGIRQQQIPIPNAPRQEYVGHSGFEMPQQQPHMIQRMPTYVQRPKPKPEYKVFELNKLLQQRPENADNQWWDVFASEFFEDDATLTISFNMDNENKSFKVKRTLIPRYFKSIYEGGVTDLTYSLRHTQESYNNTGFLLRTDHCTVTTHHSVPLFTKVCTEGSLIIHFSTTLKIKSWHFNARSFGELISRSILGMQFQQNQGMFEQISKNITSQGVTNSTLNYLRMSEILQPMQDLMVMQKSSGLSPKDCLNTMLNQNQKEANVEKPASPNPNSRRKRKSANREDLEKANKRNDNYPNMGGYGNSRGFNIDSMLN</sequence>
<feature type="region of interest" description="Disordered" evidence="1">
    <location>
        <begin position="304"/>
        <end position="360"/>
    </location>
</feature>
<feature type="compositionally biased region" description="Basic and acidic residues" evidence="1">
    <location>
        <begin position="326"/>
        <end position="339"/>
    </location>
</feature>
<accession>A0A9P0FEL9</accession>
<protein>
    <submittedName>
        <fullName evidence="2">Uncharacterized protein</fullName>
    </submittedName>
</protein>
<dbReference type="PANTHER" id="PTHR10378">
    <property type="entry name" value="LIM DOMAIN-BINDING PROTEIN"/>
    <property type="match status" value="1"/>
</dbReference>
<dbReference type="OrthoDB" id="774557at2759"/>
<dbReference type="InterPro" id="IPR029005">
    <property type="entry name" value="LIM-bd/SEUSS"/>
</dbReference>
<evidence type="ECO:0000256" key="1">
    <source>
        <dbReference type="SAM" id="MobiDB-lite"/>
    </source>
</evidence>
<proteinExistence type="predicted"/>
<gene>
    <name evidence="2" type="ORF">MELIAE_LOCUS5300</name>
</gene>
<reference evidence="2" key="1">
    <citation type="submission" date="2021-12" db="EMBL/GenBank/DDBJ databases">
        <authorList>
            <person name="King R."/>
        </authorList>
    </citation>
    <scope>NUCLEOTIDE SEQUENCE</scope>
</reference>
<keyword evidence="3" id="KW-1185">Reference proteome</keyword>